<organism evidence="1 2">
    <name type="scientific">Sphenostylis stenocarpa</name>
    <dbReference type="NCBI Taxonomy" id="92480"/>
    <lineage>
        <taxon>Eukaryota</taxon>
        <taxon>Viridiplantae</taxon>
        <taxon>Streptophyta</taxon>
        <taxon>Embryophyta</taxon>
        <taxon>Tracheophyta</taxon>
        <taxon>Spermatophyta</taxon>
        <taxon>Magnoliopsida</taxon>
        <taxon>eudicotyledons</taxon>
        <taxon>Gunneridae</taxon>
        <taxon>Pentapetalae</taxon>
        <taxon>rosids</taxon>
        <taxon>fabids</taxon>
        <taxon>Fabales</taxon>
        <taxon>Fabaceae</taxon>
        <taxon>Papilionoideae</taxon>
        <taxon>50 kb inversion clade</taxon>
        <taxon>NPAAA clade</taxon>
        <taxon>indigoferoid/millettioid clade</taxon>
        <taxon>Phaseoleae</taxon>
        <taxon>Sphenostylis</taxon>
    </lineage>
</organism>
<reference evidence="1" key="1">
    <citation type="submission" date="2023-10" db="EMBL/GenBank/DDBJ databases">
        <authorList>
            <person name="Domelevo Entfellner J.-B."/>
        </authorList>
    </citation>
    <scope>NUCLEOTIDE SEQUENCE</scope>
</reference>
<dbReference type="Gramene" id="rna-AYBTSS11_LOCUS26054">
    <property type="protein sequence ID" value="CAJ1973987.1"/>
    <property type="gene ID" value="gene-AYBTSS11_LOCUS26054"/>
</dbReference>
<keyword evidence="2" id="KW-1185">Reference proteome</keyword>
<gene>
    <name evidence="1" type="ORF">AYBTSS11_LOCUS26054</name>
</gene>
<dbReference type="EMBL" id="OY731406">
    <property type="protein sequence ID" value="CAJ1973987.1"/>
    <property type="molecule type" value="Genomic_DNA"/>
</dbReference>
<proteinExistence type="predicted"/>
<evidence type="ECO:0000313" key="1">
    <source>
        <dbReference type="EMBL" id="CAJ1973987.1"/>
    </source>
</evidence>
<accession>A0AA86VMP0</accession>
<sequence>MGCAGYPISINVGKRAVEEVIDKGKKFDRKSNARRVEGFIFQISLVLLAYEEEKEVEKVVKWCQ</sequence>
<name>A0AA86VMP0_9FABA</name>
<protein>
    <submittedName>
        <fullName evidence="1">Uncharacterized protein</fullName>
    </submittedName>
</protein>
<evidence type="ECO:0000313" key="2">
    <source>
        <dbReference type="Proteomes" id="UP001189624"/>
    </source>
</evidence>
<dbReference type="Proteomes" id="UP001189624">
    <property type="component" value="Chromosome 9"/>
</dbReference>
<dbReference type="AlphaFoldDB" id="A0AA86VMP0"/>